<reference evidence="2" key="1">
    <citation type="journal article" date="2023" name="G3 (Bethesda)">
        <title>Genome assembly and association tests identify interacting loci associated with vigor, precocity, and sex in interspecific pistachio rootstocks.</title>
        <authorList>
            <person name="Palmer W."/>
            <person name="Jacygrad E."/>
            <person name="Sagayaradj S."/>
            <person name="Cavanaugh K."/>
            <person name="Han R."/>
            <person name="Bertier L."/>
            <person name="Beede B."/>
            <person name="Kafkas S."/>
            <person name="Golino D."/>
            <person name="Preece J."/>
            <person name="Michelmore R."/>
        </authorList>
    </citation>
    <scope>NUCLEOTIDE SEQUENCE [LARGE SCALE GENOMIC DNA]</scope>
</reference>
<protein>
    <submittedName>
        <fullName evidence="1">Uncharacterized protein</fullName>
    </submittedName>
</protein>
<comment type="caution">
    <text evidence="1">The sequence shown here is derived from an EMBL/GenBank/DDBJ whole genome shotgun (WGS) entry which is preliminary data.</text>
</comment>
<keyword evidence="2" id="KW-1185">Reference proteome</keyword>
<accession>A0ACC1BGF5</accession>
<proteinExistence type="predicted"/>
<dbReference type="Proteomes" id="UP001164250">
    <property type="component" value="Chromosome 5"/>
</dbReference>
<evidence type="ECO:0000313" key="2">
    <source>
        <dbReference type="Proteomes" id="UP001164250"/>
    </source>
</evidence>
<organism evidence="1 2">
    <name type="scientific">Pistacia atlantica</name>
    <dbReference type="NCBI Taxonomy" id="434234"/>
    <lineage>
        <taxon>Eukaryota</taxon>
        <taxon>Viridiplantae</taxon>
        <taxon>Streptophyta</taxon>
        <taxon>Embryophyta</taxon>
        <taxon>Tracheophyta</taxon>
        <taxon>Spermatophyta</taxon>
        <taxon>Magnoliopsida</taxon>
        <taxon>eudicotyledons</taxon>
        <taxon>Gunneridae</taxon>
        <taxon>Pentapetalae</taxon>
        <taxon>rosids</taxon>
        <taxon>malvids</taxon>
        <taxon>Sapindales</taxon>
        <taxon>Anacardiaceae</taxon>
        <taxon>Pistacia</taxon>
    </lineage>
</organism>
<sequence>MESQSKSDNPTAEKESQAIARRIQRLALHLTPPSDHHLRLCPCSSGGNKAKIEVKKAELSSYMRGNDREIQERVFEYFNSRPELQTPIEISKDEHRELCWRQLVGLVREAGIKPFRYVIEDPVKYFAILEAVGSVDMSLGIKMGVQYSLWGGSVLNLGTKKHRDKYFDGIDNLDYPGCFAMTELHHGSNVQGLQTVATFDPITDEFIINTPNDGAIKWWIGNAAVHGKFASVFARLIPTRHFPGVEIHDCGHKVGLNGVDNGALRFRSVRIPRDNLLNRFGDVSRDGKYTSSLPTINKRFAATLGELVGGRVGLAYSSVSVLKVSATIAIRYSLLRQQFGPPKKPEVSILDYQSQQHKLMPMLASTYAFHFATAHLVEKYAEMKKSHDEQLIGDVHALSAGLKSYVTSYTAKSLSVCREACGGHGYAAVNRFGSLRNDHDIFQTFEGDNTVLLQQVAGDLLKQYKEKFKGGTFAVTWNYLRESMNTYLSQPNPVTARWEGEEHLRDPKFQLDAFRVSFILVF</sequence>
<name>A0ACC1BGF5_9ROSI</name>
<gene>
    <name evidence="1" type="ORF">Patl1_27284</name>
</gene>
<evidence type="ECO:0000313" key="1">
    <source>
        <dbReference type="EMBL" id="KAJ0097928.1"/>
    </source>
</evidence>
<dbReference type="EMBL" id="CM047901">
    <property type="protein sequence ID" value="KAJ0097928.1"/>
    <property type="molecule type" value="Genomic_DNA"/>
</dbReference>